<protein>
    <recommendedName>
        <fullName evidence="1">TBC1 domain-containing protein</fullName>
    </recommendedName>
</protein>
<dbReference type="AlphaFoldDB" id="A0ABD0MNZ0"/>
<dbReference type="Pfam" id="PF15733">
    <property type="entry name" value="DUF4682"/>
    <property type="match status" value="1"/>
</dbReference>
<dbReference type="PANTHER" id="PTHR36290:SF1">
    <property type="entry name" value="RIKEN CDNA D630039A03 GENE"/>
    <property type="match status" value="1"/>
</dbReference>
<accession>A0ABD0MNZ0</accession>
<organism evidence="2 3">
    <name type="scientific">Cirrhinus mrigala</name>
    <name type="common">Mrigala</name>
    <dbReference type="NCBI Taxonomy" id="683832"/>
    <lineage>
        <taxon>Eukaryota</taxon>
        <taxon>Metazoa</taxon>
        <taxon>Chordata</taxon>
        <taxon>Craniata</taxon>
        <taxon>Vertebrata</taxon>
        <taxon>Euteleostomi</taxon>
        <taxon>Actinopterygii</taxon>
        <taxon>Neopterygii</taxon>
        <taxon>Teleostei</taxon>
        <taxon>Ostariophysi</taxon>
        <taxon>Cypriniformes</taxon>
        <taxon>Cyprinidae</taxon>
        <taxon>Labeoninae</taxon>
        <taxon>Labeonini</taxon>
        <taxon>Cirrhinus</taxon>
    </lineage>
</organism>
<evidence type="ECO:0000259" key="1">
    <source>
        <dbReference type="Pfam" id="PF15733"/>
    </source>
</evidence>
<feature type="domain" description="TBC1" evidence="1">
    <location>
        <begin position="35"/>
        <end position="58"/>
    </location>
</feature>
<proteinExistence type="predicted"/>
<dbReference type="EMBL" id="JAMKFB020000286">
    <property type="protein sequence ID" value="KAL0150641.1"/>
    <property type="molecule type" value="Genomic_DNA"/>
</dbReference>
<feature type="non-terminal residue" evidence="2">
    <location>
        <position position="60"/>
    </location>
</feature>
<dbReference type="InterPro" id="IPR032738">
    <property type="entry name" value="Tbc1d30_C"/>
</dbReference>
<evidence type="ECO:0000313" key="2">
    <source>
        <dbReference type="EMBL" id="KAL0150641.1"/>
    </source>
</evidence>
<evidence type="ECO:0000313" key="3">
    <source>
        <dbReference type="Proteomes" id="UP001529510"/>
    </source>
</evidence>
<dbReference type="PANTHER" id="PTHR36290">
    <property type="entry name" value="RIKEN CDNA D630039A03 GENE"/>
    <property type="match status" value="1"/>
</dbReference>
<reference evidence="2 3" key="1">
    <citation type="submission" date="2024-05" db="EMBL/GenBank/DDBJ databases">
        <title>Genome sequencing and assembly of Indian major carp, Cirrhinus mrigala (Hamilton, 1822).</title>
        <authorList>
            <person name="Mohindra V."/>
            <person name="Chowdhury L.M."/>
            <person name="Lal K."/>
            <person name="Jena J.K."/>
        </authorList>
    </citation>
    <scope>NUCLEOTIDE SEQUENCE [LARGE SCALE GENOMIC DNA]</scope>
    <source>
        <strain evidence="2">CM1030</strain>
        <tissue evidence="2">Blood</tissue>
    </source>
</reference>
<name>A0ABD0MNZ0_CIRMR</name>
<dbReference type="Proteomes" id="UP001529510">
    <property type="component" value="Unassembled WGS sequence"/>
</dbReference>
<keyword evidence="3" id="KW-1185">Reference proteome</keyword>
<gene>
    <name evidence="2" type="ORF">M9458_054058</name>
</gene>
<comment type="caution">
    <text evidence="2">The sequence shown here is derived from an EMBL/GenBank/DDBJ whole genome shotgun (WGS) entry which is preliminary data.</text>
</comment>
<sequence length="60" mass="7345">MWPYCCPCLTCADVWEESRMFPTEQEDQSSVRMDIELLKEQYNSIREKQRRQTHVICFKK</sequence>